<protein>
    <submittedName>
        <fullName evidence="2">Uncharacterized protein</fullName>
    </submittedName>
</protein>
<feature type="region of interest" description="Disordered" evidence="1">
    <location>
        <begin position="1"/>
        <end position="27"/>
    </location>
</feature>
<evidence type="ECO:0000313" key="3">
    <source>
        <dbReference type="Proteomes" id="UP000191612"/>
    </source>
</evidence>
<keyword evidence="3" id="KW-1185">Reference proteome</keyword>
<proteinExistence type="predicted"/>
<accession>A0A1V6RPR6</accession>
<name>A0A1V6RPR6_9EURO</name>
<dbReference type="AlphaFoldDB" id="A0A1V6RPR6"/>
<reference evidence="3" key="1">
    <citation type="journal article" date="2017" name="Nat. Microbiol.">
        <title>Global analysis of biosynthetic gene clusters reveals vast potential of secondary metabolite production in Penicillium species.</title>
        <authorList>
            <person name="Nielsen J.C."/>
            <person name="Grijseels S."/>
            <person name="Prigent S."/>
            <person name="Ji B."/>
            <person name="Dainat J."/>
            <person name="Nielsen K.F."/>
            <person name="Frisvad J.C."/>
            <person name="Workman M."/>
            <person name="Nielsen J."/>
        </authorList>
    </citation>
    <scope>NUCLEOTIDE SEQUENCE [LARGE SCALE GENOMIC DNA]</scope>
    <source>
        <strain evidence="3">IBT 29525</strain>
    </source>
</reference>
<gene>
    <name evidence="2" type="ORF">PENSOL_c001G08015</name>
</gene>
<organism evidence="2 3">
    <name type="scientific">Penicillium solitum</name>
    <dbReference type="NCBI Taxonomy" id="60172"/>
    <lineage>
        <taxon>Eukaryota</taxon>
        <taxon>Fungi</taxon>
        <taxon>Dikarya</taxon>
        <taxon>Ascomycota</taxon>
        <taxon>Pezizomycotina</taxon>
        <taxon>Eurotiomycetes</taxon>
        <taxon>Eurotiomycetidae</taxon>
        <taxon>Eurotiales</taxon>
        <taxon>Aspergillaceae</taxon>
        <taxon>Penicillium</taxon>
    </lineage>
</organism>
<dbReference type="EMBL" id="MDYO01000001">
    <property type="protein sequence ID" value="OQE03775.1"/>
    <property type="molecule type" value="Genomic_DNA"/>
</dbReference>
<evidence type="ECO:0000256" key="1">
    <source>
        <dbReference type="SAM" id="MobiDB-lite"/>
    </source>
</evidence>
<evidence type="ECO:0000313" key="2">
    <source>
        <dbReference type="EMBL" id="OQE03775.1"/>
    </source>
</evidence>
<feature type="compositionally biased region" description="Basic and acidic residues" evidence="1">
    <location>
        <begin position="1"/>
        <end position="17"/>
    </location>
</feature>
<sequence length="76" mass="8232">MSGPGDFDHLSRTKVSSDKTSPFQQWGEVDDGSGLPLAAIKFACHSAAGITKKGFMRIYIQIPIIGSAQESYRTEV</sequence>
<dbReference type="Proteomes" id="UP000191612">
    <property type="component" value="Unassembled WGS sequence"/>
</dbReference>
<comment type="caution">
    <text evidence="2">The sequence shown here is derived from an EMBL/GenBank/DDBJ whole genome shotgun (WGS) entry which is preliminary data.</text>
</comment>